<gene>
    <name evidence="9 11" type="primary">pcp</name>
    <name evidence="11" type="ORF">SIL87_16425</name>
</gene>
<evidence type="ECO:0000256" key="8">
    <source>
        <dbReference type="ARBA" id="ARBA00022807"/>
    </source>
</evidence>
<evidence type="ECO:0000256" key="9">
    <source>
        <dbReference type="HAMAP-Rule" id="MF_00417"/>
    </source>
</evidence>
<dbReference type="SUPFAM" id="SSF53182">
    <property type="entry name" value="Pyrrolidone carboxyl peptidase (pyroglutamate aminopeptidase)"/>
    <property type="match status" value="1"/>
</dbReference>
<dbReference type="EMBL" id="JAWXYB010000018">
    <property type="protein sequence ID" value="MDX5932343.1"/>
    <property type="molecule type" value="Genomic_DNA"/>
</dbReference>
<keyword evidence="12" id="KW-1185">Reference proteome</keyword>
<proteinExistence type="inferred from homology"/>
<accession>A0AAW9DVK6</accession>
<feature type="active site" evidence="9">
    <location>
        <position position="166"/>
    </location>
</feature>
<keyword evidence="7 9" id="KW-0378">Hydrolase</keyword>
<feature type="active site" evidence="9">
    <location>
        <position position="79"/>
    </location>
</feature>
<evidence type="ECO:0000313" key="12">
    <source>
        <dbReference type="Proteomes" id="UP001279553"/>
    </source>
</evidence>
<keyword evidence="6 9" id="KW-0645">Protease</keyword>
<dbReference type="PIRSF" id="PIRSF015592">
    <property type="entry name" value="Prld-crbxl_pptds"/>
    <property type="match status" value="1"/>
</dbReference>
<dbReference type="GO" id="GO:0006508">
    <property type="term" value="P:proteolysis"/>
    <property type="evidence" value="ECO:0007669"/>
    <property type="project" value="UniProtKB-KW"/>
</dbReference>
<dbReference type="GO" id="GO:0005829">
    <property type="term" value="C:cytosol"/>
    <property type="evidence" value="ECO:0007669"/>
    <property type="project" value="InterPro"/>
</dbReference>
<dbReference type="RefSeq" id="WP_319615187.1">
    <property type="nucleotide sequence ID" value="NZ_JAWXYB010000018.1"/>
</dbReference>
<keyword evidence="5 9" id="KW-0963">Cytoplasm</keyword>
<dbReference type="Gene3D" id="3.40.630.20">
    <property type="entry name" value="Peptidase C15, pyroglutamyl peptidase I-like"/>
    <property type="match status" value="1"/>
</dbReference>
<dbReference type="PANTHER" id="PTHR23402">
    <property type="entry name" value="PROTEASE FAMILY C15 PYROGLUTAMYL-PEPTIDASE I-RELATED"/>
    <property type="match status" value="1"/>
</dbReference>
<dbReference type="NCBIfam" id="TIGR00504">
    <property type="entry name" value="pyro_pdase"/>
    <property type="match status" value="1"/>
</dbReference>
<dbReference type="FunFam" id="3.40.630.20:FF:000001">
    <property type="entry name" value="Pyrrolidone-carboxylate peptidase"/>
    <property type="match status" value="1"/>
</dbReference>
<comment type="subunit">
    <text evidence="9">Homotetramer.</text>
</comment>
<dbReference type="InterPro" id="IPR016125">
    <property type="entry name" value="Peptidase_C15-like"/>
</dbReference>
<name>A0AAW9DVK6_ACIAO</name>
<evidence type="ECO:0000256" key="4">
    <source>
        <dbReference type="ARBA" id="ARBA00006641"/>
    </source>
</evidence>
<evidence type="ECO:0000256" key="6">
    <source>
        <dbReference type="ARBA" id="ARBA00022670"/>
    </source>
</evidence>
<protein>
    <recommendedName>
        <fullName evidence="9">Pyrrolidone-carboxylate peptidase</fullName>
        <ecNumber evidence="9">3.4.19.3</ecNumber>
    </recommendedName>
    <alternativeName>
        <fullName evidence="9">5-oxoprolyl-peptidase</fullName>
    </alternativeName>
    <alternativeName>
        <fullName evidence="9">Pyroglutamyl-peptidase I</fullName>
        <shortName evidence="9">PGP-I</shortName>
        <shortName evidence="9">Pyrase</shortName>
    </alternativeName>
</protein>
<feature type="active site" evidence="9 10">
    <location>
        <position position="142"/>
    </location>
</feature>
<dbReference type="NCBIfam" id="NF009676">
    <property type="entry name" value="PRK13197.1"/>
    <property type="match status" value="1"/>
</dbReference>
<dbReference type="GO" id="GO:0016920">
    <property type="term" value="F:pyroglutamyl-peptidase activity"/>
    <property type="evidence" value="ECO:0007669"/>
    <property type="project" value="UniProtKB-UniRule"/>
</dbReference>
<evidence type="ECO:0000256" key="10">
    <source>
        <dbReference type="PROSITE-ProRule" id="PRU10077"/>
    </source>
</evidence>
<dbReference type="Pfam" id="PF01470">
    <property type="entry name" value="Peptidase_C15"/>
    <property type="match status" value="1"/>
</dbReference>
<dbReference type="PROSITE" id="PS01334">
    <property type="entry name" value="PYRASE_CYS"/>
    <property type="match status" value="1"/>
</dbReference>
<evidence type="ECO:0000256" key="2">
    <source>
        <dbReference type="ARBA" id="ARBA00002280"/>
    </source>
</evidence>
<sequence>MQVLVTGFEPFGGDTINPSALLATRLGGGRIVGAMVAHEILPCAFAPLQARLRGVIAAHRPDLVIAFGLATGRAAISLERVAINVIDARIPDNNGDAPVDRPVIAEGPAAYFSTLPIKAAMADLHDAGIPVEISQTAGTYVCNAAFYSLMHLAATEFPNLRAGFVHLPCLPDMPAAYAGQPALSASTMHRAARTIIKTCLACNTDRRIAAGAVA</sequence>
<evidence type="ECO:0000256" key="5">
    <source>
        <dbReference type="ARBA" id="ARBA00022490"/>
    </source>
</evidence>
<dbReference type="AlphaFoldDB" id="A0AAW9DVK6"/>
<comment type="similarity">
    <text evidence="4 9">Belongs to the peptidase C15 family.</text>
</comment>
<dbReference type="PANTHER" id="PTHR23402:SF1">
    <property type="entry name" value="PYROGLUTAMYL-PEPTIDASE I"/>
    <property type="match status" value="1"/>
</dbReference>
<dbReference type="InterPro" id="IPR000816">
    <property type="entry name" value="Peptidase_C15"/>
</dbReference>
<dbReference type="CDD" id="cd00501">
    <property type="entry name" value="Peptidase_C15"/>
    <property type="match status" value="1"/>
</dbReference>
<evidence type="ECO:0000256" key="7">
    <source>
        <dbReference type="ARBA" id="ARBA00022801"/>
    </source>
</evidence>
<comment type="catalytic activity">
    <reaction evidence="1 9 10">
        <text>Release of an N-terminal pyroglutamyl group from a polypeptide, the second amino acid generally not being Pro.</text>
        <dbReference type="EC" id="3.4.19.3"/>
    </reaction>
</comment>
<organism evidence="11 12">
    <name type="scientific">Acidiphilium acidophilum</name>
    <name type="common">Thiobacillus acidophilus</name>
    <dbReference type="NCBI Taxonomy" id="76588"/>
    <lineage>
        <taxon>Bacteria</taxon>
        <taxon>Pseudomonadati</taxon>
        <taxon>Pseudomonadota</taxon>
        <taxon>Alphaproteobacteria</taxon>
        <taxon>Acetobacterales</taxon>
        <taxon>Acidocellaceae</taxon>
        <taxon>Acidiphilium</taxon>
    </lineage>
</organism>
<reference evidence="11 12" key="1">
    <citation type="submission" date="2023-11" db="EMBL/GenBank/DDBJ databases">
        <title>MicrobeMod: A computational toolkit for identifying prokaryotic methylation and restriction-modification with nanopore sequencing.</title>
        <authorList>
            <person name="Crits-Christoph A."/>
            <person name="Kang S.C."/>
            <person name="Lee H."/>
            <person name="Ostrov N."/>
        </authorList>
    </citation>
    <scope>NUCLEOTIDE SEQUENCE [LARGE SCALE GENOMIC DNA]</scope>
    <source>
        <strain evidence="11 12">DSMZ 700</strain>
    </source>
</reference>
<dbReference type="InterPro" id="IPR036440">
    <property type="entry name" value="Peptidase_C15-like_sf"/>
</dbReference>
<evidence type="ECO:0000256" key="1">
    <source>
        <dbReference type="ARBA" id="ARBA00001770"/>
    </source>
</evidence>
<dbReference type="InterPro" id="IPR033694">
    <property type="entry name" value="PGPEP1_Cys_AS"/>
</dbReference>
<comment type="function">
    <text evidence="2 9">Removes 5-oxoproline from various penultimate amino acid residues except L-proline.</text>
</comment>
<dbReference type="Proteomes" id="UP001279553">
    <property type="component" value="Unassembled WGS sequence"/>
</dbReference>
<dbReference type="InterPro" id="IPR029762">
    <property type="entry name" value="PGP-I_bact-type"/>
</dbReference>
<evidence type="ECO:0000256" key="3">
    <source>
        <dbReference type="ARBA" id="ARBA00004496"/>
    </source>
</evidence>
<comment type="caution">
    <text evidence="11">The sequence shown here is derived from an EMBL/GenBank/DDBJ whole genome shotgun (WGS) entry which is preliminary data.</text>
</comment>
<dbReference type="HAMAP" id="MF_00417">
    <property type="entry name" value="Pyrrolid_peptidase"/>
    <property type="match status" value="1"/>
</dbReference>
<dbReference type="EC" id="3.4.19.3" evidence="9"/>
<dbReference type="PRINTS" id="PR00706">
    <property type="entry name" value="PYROGLUPTASE"/>
</dbReference>
<evidence type="ECO:0000313" key="11">
    <source>
        <dbReference type="EMBL" id="MDX5932343.1"/>
    </source>
</evidence>
<comment type="subcellular location">
    <subcellularLocation>
        <location evidence="3 9">Cytoplasm</location>
    </subcellularLocation>
</comment>
<keyword evidence="8 9" id="KW-0788">Thiol protease</keyword>